<organism evidence="1">
    <name type="scientific">Streptomyces sp. SID7499</name>
    <dbReference type="NCBI Taxonomy" id="2706086"/>
    <lineage>
        <taxon>Bacteria</taxon>
        <taxon>Bacillati</taxon>
        <taxon>Actinomycetota</taxon>
        <taxon>Actinomycetes</taxon>
        <taxon>Kitasatosporales</taxon>
        <taxon>Streptomycetaceae</taxon>
        <taxon>Streptomyces</taxon>
    </lineage>
</organism>
<accession>A0A6G3XCF5</accession>
<reference evidence="1" key="1">
    <citation type="submission" date="2020-01" db="EMBL/GenBank/DDBJ databases">
        <title>Insect and environment-associated Actinomycetes.</title>
        <authorList>
            <person name="Currrie C."/>
            <person name="Chevrette M."/>
            <person name="Carlson C."/>
            <person name="Stubbendieck R."/>
            <person name="Wendt-Pienkowski E."/>
        </authorList>
    </citation>
    <scope>NUCLEOTIDE SEQUENCE</scope>
    <source>
        <strain evidence="1">SID7499</strain>
    </source>
</reference>
<evidence type="ECO:0000313" key="1">
    <source>
        <dbReference type="EMBL" id="NEE15489.1"/>
    </source>
</evidence>
<sequence>MNRCTAIALLPPPEHVLALSVPDRRPEAGHLLCELGEGHDGTHATMLWDEGGRRPGSAVWARWRAGQVRLLPLPWCAVRDPRDADAACGLFAGHPSGHDWEVTDPTDEAITRELARRHPHLFRR</sequence>
<proteinExistence type="predicted"/>
<comment type="caution">
    <text evidence="1">The sequence shown here is derived from an EMBL/GenBank/DDBJ whole genome shotgun (WGS) entry which is preliminary data.</text>
</comment>
<name>A0A6G3XCF5_9ACTN</name>
<dbReference type="AlphaFoldDB" id="A0A6G3XCF5"/>
<gene>
    <name evidence="1" type="ORF">G3M58_54635</name>
</gene>
<dbReference type="EMBL" id="JAAGMN010005612">
    <property type="protein sequence ID" value="NEE15489.1"/>
    <property type="molecule type" value="Genomic_DNA"/>
</dbReference>
<protein>
    <submittedName>
        <fullName evidence="1">Uncharacterized protein</fullName>
    </submittedName>
</protein>